<comment type="catalytic activity">
    <reaction evidence="6">
        <text>glycolate + A = glyoxylate + AH2</text>
        <dbReference type="Rhea" id="RHEA:21264"/>
        <dbReference type="ChEBI" id="CHEBI:13193"/>
        <dbReference type="ChEBI" id="CHEBI:17499"/>
        <dbReference type="ChEBI" id="CHEBI:29805"/>
        <dbReference type="ChEBI" id="CHEBI:36655"/>
        <dbReference type="EC" id="1.1.99.14"/>
    </reaction>
</comment>
<evidence type="ECO:0000256" key="2">
    <source>
        <dbReference type="ARBA" id="ARBA00022723"/>
    </source>
</evidence>
<keyword evidence="1 6" id="KW-0004">4Fe-4S</keyword>
<feature type="region of interest" description="Disordered" evidence="7">
    <location>
        <begin position="402"/>
        <end position="428"/>
    </location>
</feature>
<evidence type="ECO:0000313" key="10">
    <source>
        <dbReference type="Proteomes" id="UP001196980"/>
    </source>
</evidence>
<evidence type="ECO:0000313" key="9">
    <source>
        <dbReference type="EMBL" id="MBV6341415.1"/>
    </source>
</evidence>
<dbReference type="InterPro" id="IPR004017">
    <property type="entry name" value="Cys_rich_dom"/>
</dbReference>
<evidence type="ECO:0000256" key="4">
    <source>
        <dbReference type="ARBA" id="ARBA00023004"/>
    </source>
</evidence>
<dbReference type="RefSeq" id="WP_218252050.1">
    <property type="nucleotide sequence ID" value="NZ_JABXWD010000105.1"/>
</dbReference>
<dbReference type="PANTHER" id="PTHR32479:SF20">
    <property type="entry name" value="GLYCOLATE OXIDASE IRON-SULFUR SUBUNIT"/>
    <property type="match status" value="1"/>
</dbReference>
<feature type="domain" description="4Fe-4S ferredoxin-type" evidence="8">
    <location>
        <begin position="3"/>
        <end position="34"/>
    </location>
</feature>
<dbReference type="InterPro" id="IPR017896">
    <property type="entry name" value="4Fe4S_Fe-S-bd"/>
</dbReference>
<dbReference type="PANTHER" id="PTHR32479">
    <property type="entry name" value="GLYCOLATE OXIDASE IRON-SULFUR SUBUNIT"/>
    <property type="match status" value="1"/>
</dbReference>
<proteinExistence type="predicted"/>
<reference evidence="9 10" key="1">
    <citation type="journal article" date="2020" name="J Geophys Res Biogeosci">
        <title>Magnetotaxis as an Adaptation to Enable Bacterial Shuttling of Microbial Sulfur and Sulfur Cycling Across Aquatic Oxic#Anoxic Interfaces.</title>
        <authorList>
            <person name="Li J."/>
            <person name="Liu P."/>
            <person name="Wang J."/>
            <person name="Roberts A.P."/>
            <person name="Pan Y."/>
        </authorList>
    </citation>
    <scope>NUCLEOTIDE SEQUENCE [LARGE SCALE GENOMIC DNA]</scope>
    <source>
        <strain evidence="9 10">MYR-1_YQ</strain>
    </source>
</reference>
<accession>A0ABS6RXQ4</accession>
<name>A0ABS6RXQ4_9BACT</name>
<keyword evidence="3" id="KW-0677">Repeat</keyword>
<dbReference type="PIRSF" id="PIRSF000139">
    <property type="entry name" value="Glc_ox_4Fe-4S"/>
    <property type="match status" value="1"/>
</dbReference>
<evidence type="ECO:0000256" key="3">
    <source>
        <dbReference type="ARBA" id="ARBA00022737"/>
    </source>
</evidence>
<evidence type="ECO:0000259" key="8">
    <source>
        <dbReference type="PROSITE" id="PS51379"/>
    </source>
</evidence>
<protein>
    <recommendedName>
        <fullName evidence="6">Glycolate oxidase iron-sulfur subunit</fullName>
        <ecNumber evidence="6">1.1.99.14</ecNumber>
    </recommendedName>
</protein>
<dbReference type="Pfam" id="PF13183">
    <property type="entry name" value="Fer4_8"/>
    <property type="match status" value="1"/>
</dbReference>
<keyword evidence="10" id="KW-1185">Reference proteome</keyword>
<evidence type="ECO:0000256" key="5">
    <source>
        <dbReference type="ARBA" id="ARBA00023014"/>
    </source>
</evidence>
<comment type="caution">
    <text evidence="9">The sequence shown here is derived from an EMBL/GenBank/DDBJ whole genome shotgun (WGS) entry which is preliminary data.</text>
</comment>
<feature type="domain" description="4Fe-4S ferredoxin-type" evidence="8">
    <location>
        <begin position="53"/>
        <end position="83"/>
    </location>
</feature>
<dbReference type="EC" id="1.1.99.14" evidence="6"/>
<keyword evidence="6" id="KW-0813">Transport</keyword>
<dbReference type="EMBL" id="JABXWD010000105">
    <property type="protein sequence ID" value="MBV6341415.1"/>
    <property type="molecule type" value="Genomic_DNA"/>
</dbReference>
<evidence type="ECO:0000256" key="1">
    <source>
        <dbReference type="ARBA" id="ARBA00022485"/>
    </source>
</evidence>
<dbReference type="InterPro" id="IPR017900">
    <property type="entry name" value="4Fe4S_Fe_S_CS"/>
</dbReference>
<keyword evidence="6" id="KW-0249">Electron transport</keyword>
<dbReference type="PROSITE" id="PS51379">
    <property type="entry name" value="4FE4S_FER_2"/>
    <property type="match status" value="2"/>
</dbReference>
<keyword evidence="4 6" id="KW-0408">Iron</keyword>
<comment type="cofactor">
    <cofactor evidence="6">
        <name>[4Fe-4S] cluster</name>
        <dbReference type="ChEBI" id="CHEBI:49883"/>
    </cofactor>
    <text evidence="6">Binds 2 [4Fe-4S] clusters.</text>
</comment>
<keyword evidence="2 6" id="KW-0479">Metal-binding</keyword>
<sequence>MNDKEFLNAISSCVRCGGCKAQCPSFDATSQETHTARGRLKLLKSLAERQVKPGVKLNDKLFSCLMCGNCTVSCPLNIDIDEVFYHARSLLKETDSRHSTLRLLTKLAFKNTDLTLKVIKPFQKILEKKLTDMRLLPHKMGLIENPFKKTEVFRPAEKIGRVAVFSGCSVKHIYPELSYSLAAVLNALKYEVVFPHSEVCCGAPFRSLGMEADAHSYAEKNYEVFSRLKVDAILSLCPTCVVALRKYYPKLIGKELNNVCDISTFLKDKVNTKRKQIKLKATFHDPCHQKNFLKNTTEAREILTQCGADIIEPKRHMCCGFGGTYSFFHKEASERILEATCAQLMRTGCDVVVTSCPNCIFQLSKGLTERPILHLIEVLEESLCTEDVQPAEVFQLDDAVSANPANPEEGESSPPTGHPTIVIDTMKS</sequence>
<evidence type="ECO:0000256" key="7">
    <source>
        <dbReference type="SAM" id="MobiDB-lite"/>
    </source>
</evidence>
<keyword evidence="5 6" id="KW-0411">Iron-sulfur</keyword>
<comment type="catalytic activity">
    <reaction evidence="6">
        <text>(R)-lactate + A = pyruvate + AH2</text>
        <dbReference type="Rhea" id="RHEA:15089"/>
        <dbReference type="ChEBI" id="CHEBI:13193"/>
        <dbReference type="ChEBI" id="CHEBI:15361"/>
        <dbReference type="ChEBI" id="CHEBI:16004"/>
        <dbReference type="ChEBI" id="CHEBI:17499"/>
    </reaction>
</comment>
<dbReference type="PROSITE" id="PS00198">
    <property type="entry name" value="4FE4S_FER_1"/>
    <property type="match status" value="1"/>
</dbReference>
<gene>
    <name evidence="9" type="ORF">HWQ67_07440</name>
</gene>
<comment type="function">
    <text evidence="6">Component of a complex that catalyzes the oxidation of glycolate to glyoxylate.</text>
</comment>
<organism evidence="9 10">
    <name type="scientific">Candidatus Magnetobacterium casense</name>
    <dbReference type="NCBI Taxonomy" id="1455061"/>
    <lineage>
        <taxon>Bacteria</taxon>
        <taxon>Pseudomonadati</taxon>
        <taxon>Nitrospirota</taxon>
        <taxon>Thermodesulfovibrionia</taxon>
        <taxon>Thermodesulfovibrionales</taxon>
        <taxon>Candidatus Magnetobacteriaceae</taxon>
        <taxon>Candidatus Magnetobacterium</taxon>
    </lineage>
</organism>
<dbReference type="Proteomes" id="UP001196980">
    <property type="component" value="Unassembled WGS sequence"/>
</dbReference>
<evidence type="ECO:0000256" key="6">
    <source>
        <dbReference type="PIRNR" id="PIRNR000139"/>
    </source>
</evidence>
<dbReference type="InterPro" id="IPR012257">
    <property type="entry name" value="Glc_ox_4Fe-4S"/>
</dbReference>
<dbReference type="Pfam" id="PF02754">
    <property type="entry name" value="CCG"/>
    <property type="match status" value="2"/>
</dbReference>